<dbReference type="Proteomes" id="UP000830925">
    <property type="component" value="Chromosome"/>
</dbReference>
<accession>A0AAE9H681</accession>
<gene>
    <name evidence="1" type="ORF">MXF72_12445</name>
</gene>
<dbReference type="RefSeq" id="WP_247965744.1">
    <property type="nucleotide sequence ID" value="NZ_CP095873.1"/>
</dbReference>
<protein>
    <submittedName>
        <fullName evidence="1">Uncharacterized protein</fullName>
    </submittedName>
</protein>
<evidence type="ECO:0000313" key="2">
    <source>
        <dbReference type="Proteomes" id="UP000830925"/>
    </source>
</evidence>
<proteinExistence type="predicted"/>
<evidence type="ECO:0000313" key="1">
    <source>
        <dbReference type="EMBL" id="UPL20235.1"/>
    </source>
</evidence>
<dbReference type="AlphaFoldDB" id="A0AAE9H681"/>
<organism evidence="1 2">
    <name type="scientific">Alcaligenes faecalis</name>
    <dbReference type="NCBI Taxonomy" id="511"/>
    <lineage>
        <taxon>Bacteria</taxon>
        <taxon>Pseudomonadati</taxon>
        <taxon>Pseudomonadota</taxon>
        <taxon>Betaproteobacteria</taxon>
        <taxon>Burkholderiales</taxon>
        <taxon>Alcaligenaceae</taxon>
        <taxon>Alcaligenes</taxon>
    </lineage>
</organism>
<reference evidence="1" key="1">
    <citation type="submission" date="2022-04" db="EMBL/GenBank/DDBJ databases">
        <title>Genomic mining of Alcaligenes faecalis D334 producing ectoin and derivatives.</title>
        <authorList>
            <person name="Doan V.T."/>
            <person name="Quach N.T."/>
            <person name="Vu T.-H.-N."/>
            <person name="Phi Q.-T."/>
        </authorList>
    </citation>
    <scope>NUCLEOTIDE SEQUENCE</scope>
    <source>
        <strain evidence="1">D334</strain>
    </source>
</reference>
<sequence>MTAEATIKKRVETIVNVKGSRFYLVVNDRPDGYAAIEERETMRCLVVGKDEIRNLINMLTEAEKLLSGNAARKEQA</sequence>
<dbReference type="EMBL" id="CP095873">
    <property type="protein sequence ID" value="UPL20235.1"/>
    <property type="molecule type" value="Genomic_DNA"/>
</dbReference>
<name>A0AAE9H681_ALCFA</name>